<accession>D5HBW3</accession>
<feature type="domain" description="Threonine synthase N-terminal" evidence="14">
    <location>
        <begin position="7"/>
        <end position="80"/>
    </location>
</feature>
<evidence type="ECO:0000256" key="9">
    <source>
        <dbReference type="ARBA" id="ARBA00023239"/>
    </source>
</evidence>
<evidence type="ECO:0000256" key="2">
    <source>
        <dbReference type="ARBA" id="ARBA00004979"/>
    </source>
</evidence>
<dbReference type="InterPro" id="IPR036052">
    <property type="entry name" value="TrpB-like_PALP_sf"/>
</dbReference>
<dbReference type="EMBL" id="FP565814">
    <property type="protein sequence ID" value="CBH25518.1"/>
    <property type="molecule type" value="Genomic_DNA"/>
</dbReference>
<dbReference type="Pfam" id="PF00291">
    <property type="entry name" value="PALP"/>
    <property type="match status" value="1"/>
</dbReference>
<evidence type="ECO:0000256" key="1">
    <source>
        <dbReference type="ARBA" id="ARBA00001933"/>
    </source>
</evidence>
<evidence type="ECO:0000259" key="13">
    <source>
        <dbReference type="Pfam" id="PF00291"/>
    </source>
</evidence>
<evidence type="ECO:0000256" key="7">
    <source>
        <dbReference type="ARBA" id="ARBA00022697"/>
    </source>
</evidence>
<dbReference type="Gene3D" id="3.90.1380.10">
    <property type="entry name" value="Threonine synthase, N-terminal domain"/>
    <property type="match status" value="1"/>
</dbReference>
<comment type="cofactor">
    <cofactor evidence="1 12">
        <name>pyridoxal 5'-phosphate</name>
        <dbReference type="ChEBI" id="CHEBI:597326"/>
    </cofactor>
</comment>
<dbReference type="HOGENOM" id="CLU_015170_0_0_10"/>
<dbReference type="GO" id="GO:0030170">
    <property type="term" value="F:pyridoxal phosphate binding"/>
    <property type="evidence" value="ECO:0007669"/>
    <property type="project" value="InterPro"/>
</dbReference>
<dbReference type="InterPro" id="IPR001926">
    <property type="entry name" value="TrpB-like_PALP"/>
</dbReference>
<feature type="modified residue" description="N6-(pyridoxal phosphate)lysine" evidence="12">
    <location>
        <position position="110"/>
    </location>
</feature>
<dbReference type="Pfam" id="PF14821">
    <property type="entry name" value="Thr_synth_N"/>
    <property type="match status" value="1"/>
</dbReference>
<dbReference type="PATRIC" id="fig|761659.10.peg.2832"/>
<keyword evidence="7" id="KW-0791">Threonine biosynthesis</keyword>
<comment type="pathway">
    <text evidence="2">Amino-acid biosynthesis; L-threonine biosynthesis; L-threonine from L-aspartate: step 5/5.</text>
</comment>
<dbReference type="Proteomes" id="UP000000933">
    <property type="component" value="Chromosome"/>
</dbReference>
<evidence type="ECO:0000313" key="16">
    <source>
        <dbReference type="Proteomes" id="UP000000933"/>
    </source>
</evidence>
<evidence type="ECO:0000256" key="6">
    <source>
        <dbReference type="ARBA" id="ARBA00022605"/>
    </source>
</evidence>
<evidence type="ECO:0000313" key="15">
    <source>
        <dbReference type="EMBL" id="CBH25518.1"/>
    </source>
</evidence>
<dbReference type="Gene3D" id="3.40.50.1100">
    <property type="match status" value="2"/>
</dbReference>
<sequence length="446" mass="48643">MRFPAVQYLSTRTPAHRVSLSTALQDGLAPDGGLYVPERFPTLGPEAFAGCTTIEAVAERLLRPFAEGDGLADVLPGICEAMFGFPVPLREIGRGTSVLELFHGPTAAFKDVGARFLADSLARLNEGAAQPLTILVATSGDTGAAVAAAFWKKPNVEVVVLYPKGKVSDRQEQQLTGWSDNVQTVAVRGVFDDCQTLVKEAFQDEAWQERLRLSSANSINIGRLLPQMTYYAYASLRHWRAHGTRPNVIVPSGNLGNGLACLYARECGLPIGEVVFATNENRPVTHYLGTGEYEAFETQETLATAMDVGNPSNMERLRYHYSGSGGAEALHDAIGAERVTDEQIERHVRQGPEDWDTVWDPHTATAVEAREHLDPDDEHEWILVATAHPAKFPEVVEPLVGHAVDVPEPLAEVMARSHPVPEVDPTLSAVADVVFEDRRRDATEHA</sequence>
<feature type="domain" description="Tryptophan synthase beta chain-like PALP" evidence="13">
    <location>
        <begin position="100"/>
        <end position="370"/>
    </location>
</feature>
<keyword evidence="8 12" id="KW-0663">Pyridoxal phosphate</keyword>
<evidence type="ECO:0000256" key="10">
    <source>
        <dbReference type="ARBA" id="ARBA00049144"/>
    </source>
</evidence>
<dbReference type="PANTHER" id="PTHR42690:SF1">
    <property type="entry name" value="THREONINE SYNTHASE-LIKE 2"/>
    <property type="match status" value="1"/>
</dbReference>
<dbReference type="EC" id="4.2.3.1" evidence="4 11"/>
<evidence type="ECO:0000256" key="12">
    <source>
        <dbReference type="PIRSR" id="PIRSR604450-51"/>
    </source>
</evidence>
<protein>
    <recommendedName>
        <fullName evidence="5 11">Threonine synthase</fullName>
        <ecNumber evidence="4 11">4.2.3.1</ecNumber>
    </recommendedName>
</protein>
<keyword evidence="9 15" id="KW-0456">Lyase</keyword>
<dbReference type="UniPathway" id="UPA00050">
    <property type="reaction ID" value="UER00065"/>
</dbReference>
<dbReference type="SUPFAM" id="SSF53686">
    <property type="entry name" value="Tryptophan synthase beta subunit-like PLP-dependent enzymes"/>
    <property type="match status" value="1"/>
</dbReference>
<dbReference type="AlphaFoldDB" id="D5HBW3"/>
<reference evidence="16" key="2">
    <citation type="submission" date="2010-04" db="EMBL/GenBank/DDBJ databases">
        <title>Genome sequence of Salinibacter ruber M8.</title>
        <authorList>
            <consortium name="Genoscope"/>
        </authorList>
    </citation>
    <scope>NUCLEOTIDE SEQUENCE [LARGE SCALE GENOMIC DNA]</scope>
    <source>
        <strain evidence="16">M8</strain>
    </source>
</reference>
<dbReference type="PANTHER" id="PTHR42690">
    <property type="entry name" value="THREONINE SYNTHASE FAMILY MEMBER"/>
    <property type="match status" value="1"/>
</dbReference>
<dbReference type="InterPro" id="IPR051166">
    <property type="entry name" value="Threonine_Synthase"/>
</dbReference>
<evidence type="ECO:0000256" key="3">
    <source>
        <dbReference type="ARBA" id="ARBA00005517"/>
    </source>
</evidence>
<keyword evidence="6" id="KW-0028">Amino-acid biosynthesis</keyword>
<organism evidence="15 16">
    <name type="scientific">Salinibacter ruber (strain M8)</name>
    <dbReference type="NCBI Taxonomy" id="761659"/>
    <lineage>
        <taxon>Bacteria</taxon>
        <taxon>Pseudomonadati</taxon>
        <taxon>Rhodothermota</taxon>
        <taxon>Rhodothermia</taxon>
        <taxon>Rhodothermales</taxon>
        <taxon>Salinibacteraceae</taxon>
        <taxon>Salinibacter</taxon>
    </lineage>
</organism>
<dbReference type="InterPro" id="IPR029144">
    <property type="entry name" value="Thr_synth_N"/>
</dbReference>
<dbReference type="NCBIfam" id="TIGR00260">
    <property type="entry name" value="thrC"/>
    <property type="match status" value="1"/>
</dbReference>
<comment type="catalytic activity">
    <reaction evidence="10">
        <text>O-phospho-L-homoserine + H2O = L-threonine + phosphate</text>
        <dbReference type="Rhea" id="RHEA:10840"/>
        <dbReference type="ChEBI" id="CHEBI:15377"/>
        <dbReference type="ChEBI" id="CHEBI:43474"/>
        <dbReference type="ChEBI" id="CHEBI:57590"/>
        <dbReference type="ChEBI" id="CHEBI:57926"/>
        <dbReference type="EC" id="4.2.3.1"/>
    </reaction>
</comment>
<dbReference type="KEGG" id="srm:SRM_02597"/>
<dbReference type="InterPro" id="IPR037158">
    <property type="entry name" value="Thr_synth_N_sf"/>
</dbReference>
<reference evidence="15 16" key="1">
    <citation type="journal article" date="2010" name="ISME J.">
        <title>Fine-scale evolution: genomic, phenotypic and ecological differentiation in two coexisting Salinibacter ruber strains.</title>
        <authorList>
            <person name="Pena A."/>
            <person name="Teeling H."/>
            <person name="Huerta-Cepas J."/>
            <person name="Santos F."/>
            <person name="Yarza P."/>
            <person name="Brito-Echeverria J."/>
            <person name="Lucio M."/>
            <person name="Schmitt-Kopplin P."/>
            <person name="Meseguer I."/>
            <person name="Schenowitz C."/>
            <person name="Dossat C."/>
            <person name="Barbe V."/>
            <person name="Dopazo J."/>
            <person name="Rossello-Mora R."/>
            <person name="Schuler M."/>
            <person name="Glockner F.O."/>
            <person name="Amann R."/>
            <person name="Gabaldon T."/>
            <person name="Anton J."/>
        </authorList>
    </citation>
    <scope>NUCLEOTIDE SEQUENCE [LARGE SCALE GENOMIC DNA]</scope>
    <source>
        <strain evidence="15 16">M8</strain>
    </source>
</reference>
<evidence type="ECO:0000256" key="8">
    <source>
        <dbReference type="ARBA" id="ARBA00022898"/>
    </source>
</evidence>
<evidence type="ECO:0000256" key="4">
    <source>
        <dbReference type="ARBA" id="ARBA00013028"/>
    </source>
</evidence>
<dbReference type="GO" id="GO:0004795">
    <property type="term" value="F:threonine synthase activity"/>
    <property type="evidence" value="ECO:0007669"/>
    <property type="project" value="UniProtKB-UniRule"/>
</dbReference>
<gene>
    <name evidence="15" type="primary">thrC</name>
    <name evidence="15" type="ordered locus">SRM_02597</name>
</gene>
<dbReference type="InterPro" id="IPR004450">
    <property type="entry name" value="Thr_synthase-like"/>
</dbReference>
<evidence type="ECO:0000256" key="5">
    <source>
        <dbReference type="ARBA" id="ARBA00018679"/>
    </source>
</evidence>
<evidence type="ECO:0000256" key="11">
    <source>
        <dbReference type="NCBIfam" id="TIGR00260"/>
    </source>
</evidence>
<proteinExistence type="inferred from homology"/>
<dbReference type="GO" id="GO:0009088">
    <property type="term" value="P:threonine biosynthetic process"/>
    <property type="evidence" value="ECO:0007669"/>
    <property type="project" value="UniProtKB-UniRule"/>
</dbReference>
<name>D5HBW3_SALRM</name>
<comment type="similarity">
    <text evidence="3">Belongs to the threonine synthase family.</text>
</comment>
<dbReference type="InterPro" id="IPR000634">
    <property type="entry name" value="Ser/Thr_deHydtase_PyrdxlP-BS"/>
</dbReference>
<evidence type="ECO:0000259" key="14">
    <source>
        <dbReference type="Pfam" id="PF14821"/>
    </source>
</evidence>
<dbReference type="PROSITE" id="PS00165">
    <property type="entry name" value="DEHYDRATASE_SER_THR"/>
    <property type="match status" value="1"/>
</dbReference>